<proteinExistence type="predicted"/>
<gene>
    <name evidence="2" type="ORF">CAUS1442_LOCUS9465</name>
</gene>
<accession>A0A7R9ZPC6</accession>
<organism evidence="2">
    <name type="scientific">Craspedostauros australis</name>
    <dbReference type="NCBI Taxonomy" id="1486917"/>
    <lineage>
        <taxon>Eukaryota</taxon>
        <taxon>Sar</taxon>
        <taxon>Stramenopiles</taxon>
        <taxon>Ochrophyta</taxon>
        <taxon>Bacillariophyta</taxon>
        <taxon>Bacillariophyceae</taxon>
        <taxon>Bacillariophycidae</taxon>
        <taxon>Naviculales</taxon>
        <taxon>Naviculaceae</taxon>
        <taxon>Craspedostauros</taxon>
    </lineage>
</organism>
<name>A0A7R9ZPC6_9STRA</name>
<protein>
    <submittedName>
        <fullName evidence="2">Uncharacterized protein</fullName>
    </submittedName>
</protein>
<sequence>MLLLLLLSSRTARDKTYQASLLGRGLRHWLMSRCRPNATTAVVVQKQGATMCMHISAQRSGRAGATPDSSRNNRIMQCACTCTYVTGDAVSKQMIESYFDTYYSILFLCDIFYTQYSWGATDQQENPSKRDRTGMRTHPDSPEREERDHGEARHYIGAYE</sequence>
<evidence type="ECO:0000256" key="1">
    <source>
        <dbReference type="SAM" id="MobiDB-lite"/>
    </source>
</evidence>
<evidence type="ECO:0000313" key="2">
    <source>
        <dbReference type="EMBL" id="CAD8337337.1"/>
    </source>
</evidence>
<feature type="region of interest" description="Disordered" evidence="1">
    <location>
        <begin position="122"/>
        <end position="160"/>
    </location>
</feature>
<feature type="compositionally biased region" description="Basic and acidic residues" evidence="1">
    <location>
        <begin position="127"/>
        <end position="154"/>
    </location>
</feature>
<reference evidence="2" key="1">
    <citation type="submission" date="2021-01" db="EMBL/GenBank/DDBJ databases">
        <authorList>
            <person name="Corre E."/>
            <person name="Pelletier E."/>
            <person name="Niang G."/>
            <person name="Scheremetjew M."/>
            <person name="Finn R."/>
            <person name="Kale V."/>
            <person name="Holt S."/>
            <person name="Cochrane G."/>
            <person name="Meng A."/>
            <person name="Brown T."/>
            <person name="Cohen L."/>
        </authorList>
    </citation>
    <scope>NUCLEOTIDE SEQUENCE</scope>
    <source>
        <strain evidence="2">CCMP3328</strain>
    </source>
</reference>
<dbReference type="AlphaFoldDB" id="A0A7R9ZPC6"/>
<dbReference type="EMBL" id="HBEF01015113">
    <property type="protein sequence ID" value="CAD8337337.1"/>
    <property type="molecule type" value="Transcribed_RNA"/>
</dbReference>